<dbReference type="EMBL" id="QPMM01000002">
    <property type="protein sequence ID" value="RFS24812.1"/>
    <property type="molecule type" value="Genomic_DNA"/>
</dbReference>
<keyword evidence="4" id="KW-1185">Reference proteome</keyword>
<name>A0A3E1YE29_9BACT</name>
<keyword evidence="1" id="KW-0472">Membrane</keyword>
<dbReference type="PANTHER" id="PTHR40763:SF5">
    <property type="entry name" value="MEMBRANE PROTEIN"/>
    <property type="match status" value="1"/>
</dbReference>
<dbReference type="OrthoDB" id="129627at2"/>
<feature type="domain" description="LiaF transmembrane" evidence="2">
    <location>
        <begin position="18"/>
        <end position="110"/>
    </location>
</feature>
<sequence length="257" mass="28130">MKNTEDIIRERRKGRHIGGIILIIIGTALLLKKMELDLPYWLFSWQMIVIAVGLVVGFKHNFRPGGWIPMVVVGGIFLMGDIYGWPYNSAKFIWPVVLIGIGVSILVSKNCDHSKKRYKSSNFISDDPSSYSQGDTSSLSSDDILNVSAVFGSVSRTITSRSFKGGQISSIFGGVELNFMKSDINEVAILDISVVMGGCEIIVPSNWKIKVEMSTIMGGIEDKRPLEFLSPVGQGGEKTLVLKGDCVMGGVEIKSYA</sequence>
<organism evidence="3 4">
    <name type="scientific">Chitinophaga silvatica</name>
    <dbReference type="NCBI Taxonomy" id="2282649"/>
    <lineage>
        <taxon>Bacteria</taxon>
        <taxon>Pseudomonadati</taxon>
        <taxon>Bacteroidota</taxon>
        <taxon>Chitinophagia</taxon>
        <taxon>Chitinophagales</taxon>
        <taxon>Chitinophagaceae</taxon>
        <taxon>Chitinophaga</taxon>
    </lineage>
</organism>
<dbReference type="Pfam" id="PF22570">
    <property type="entry name" value="LiaF-TM"/>
    <property type="match status" value="1"/>
</dbReference>
<feature type="transmembrane region" description="Helical" evidence="1">
    <location>
        <begin position="38"/>
        <end position="58"/>
    </location>
</feature>
<keyword evidence="1" id="KW-1133">Transmembrane helix</keyword>
<dbReference type="PANTHER" id="PTHR40763">
    <property type="entry name" value="MEMBRANE PROTEIN-RELATED"/>
    <property type="match status" value="1"/>
</dbReference>
<protein>
    <recommendedName>
        <fullName evidence="2">LiaF transmembrane domain-containing protein</fullName>
    </recommendedName>
</protein>
<evidence type="ECO:0000256" key="1">
    <source>
        <dbReference type="SAM" id="Phobius"/>
    </source>
</evidence>
<dbReference type="AlphaFoldDB" id="A0A3E1YE29"/>
<comment type="caution">
    <text evidence="3">The sequence shown here is derived from an EMBL/GenBank/DDBJ whole genome shotgun (WGS) entry which is preliminary data.</text>
</comment>
<gene>
    <name evidence="3" type="ORF">DVR12_06350</name>
</gene>
<evidence type="ECO:0000313" key="3">
    <source>
        <dbReference type="EMBL" id="RFS24812.1"/>
    </source>
</evidence>
<keyword evidence="1" id="KW-0812">Transmembrane</keyword>
<dbReference type="Proteomes" id="UP000260644">
    <property type="component" value="Unassembled WGS sequence"/>
</dbReference>
<dbReference type="InterPro" id="IPR054331">
    <property type="entry name" value="LiaF_TM"/>
</dbReference>
<dbReference type="RefSeq" id="WP_116974742.1">
    <property type="nucleotide sequence ID" value="NZ_QPMM01000002.1"/>
</dbReference>
<proteinExistence type="predicted"/>
<feature type="transmembrane region" description="Helical" evidence="1">
    <location>
        <begin position="65"/>
        <end position="86"/>
    </location>
</feature>
<reference evidence="3 4" key="1">
    <citation type="submission" date="2018-07" db="EMBL/GenBank/DDBJ databases">
        <title>Chitinophaga K2CV101002-2 sp. nov., isolated from a monsoon evergreen broad-leaved forest soil.</title>
        <authorList>
            <person name="Lv Y."/>
        </authorList>
    </citation>
    <scope>NUCLEOTIDE SEQUENCE [LARGE SCALE GENOMIC DNA]</scope>
    <source>
        <strain evidence="3 4">GDMCC 1.1288</strain>
    </source>
</reference>
<feature type="transmembrane region" description="Helical" evidence="1">
    <location>
        <begin position="92"/>
        <end position="111"/>
    </location>
</feature>
<evidence type="ECO:0000259" key="2">
    <source>
        <dbReference type="Pfam" id="PF22570"/>
    </source>
</evidence>
<evidence type="ECO:0000313" key="4">
    <source>
        <dbReference type="Proteomes" id="UP000260644"/>
    </source>
</evidence>
<feature type="transmembrane region" description="Helical" evidence="1">
    <location>
        <begin position="16"/>
        <end position="32"/>
    </location>
</feature>
<accession>A0A3E1YE29</accession>